<dbReference type="AlphaFoldDB" id="A0A366F370"/>
<dbReference type="InterPro" id="IPR045087">
    <property type="entry name" value="Cu-oxidase_fam"/>
</dbReference>
<comment type="caution">
    <text evidence="5">The sequence shown here is derived from an EMBL/GenBank/DDBJ whole genome shotgun (WGS) entry which is preliminary data.</text>
</comment>
<dbReference type="Gene3D" id="2.60.40.420">
    <property type="entry name" value="Cupredoxins - blue copper proteins"/>
    <property type="match status" value="3"/>
</dbReference>
<evidence type="ECO:0000313" key="6">
    <source>
        <dbReference type="Proteomes" id="UP000253529"/>
    </source>
</evidence>
<organism evidence="5 6">
    <name type="scientific">Roseiarcus fermentans</name>
    <dbReference type="NCBI Taxonomy" id="1473586"/>
    <lineage>
        <taxon>Bacteria</taxon>
        <taxon>Pseudomonadati</taxon>
        <taxon>Pseudomonadota</taxon>
        <taxon>Alphaproteobacteria</taxon>
        <taxon>Hyphomicrobiales</taxon>
        <taxon>Roseiarcaceae</taxon>
        <taxon>Roseiarcus</taxon>
    </lineage>
</organism>
<protein>
    <submittedName>
        <fullName evidence="5">FtsP/CotA-like multicopper oxidase with cupredoxin domain</fullName>
    </submittedName>
</protein>
<dbReference type="PROSITE" id="PS51318">
    <property type="entry name" value="TAT"/>
    <property type="match status" value="1"/>
</dbReference>
<feature type="domain" description="Plastocyanin-like" evidence="2">
    <location>
        <begin position="181"/>
        <end position="295"/>
    </location>
</feature>
<name>A0A366F370_9HYPH</name>
<dbReference type="InterPro" id="IPR001117">
    <property type="entry name" value="Cu-oxidase_2nd"/>
</dbReference>
<dbReference type="SUPFAM" id="SSF49503">
    <property type="entry name" value="Cupredoxins"/>
    <property type="match status" value="3"/>
</dbReference>
<dbReference type="InterPro" id="IPR008972">
    <property type="entry name" value="Cupredoxin"/>
</dbReference>
<feature type="domain" description="Plastocyanin-like" evidence="3">
    <location>
        <begin position="376"/>
        <end position="468"/>
    </location>
</feature>
<reference evidence="5 6" key="1">
    <citation type="submission" date="2018-06" db="EMBL/GenBank/DDBJ databases">
        <title>Genomic Encyclopedia of Type Strains, Phase IV (KMG-IV): sequencing the most valuable type-strain genomes for metagenomic binning, comparative biology and taxonomic classification.</title>
        <authorList>
            <person name="Goeker M."/>
        </authorList>
    </citation>
    <scope>NUCLEOTIDE SEQUENCE [LARGE SCALE GENOMIC DNA]</scope>
    <source>
        <strain evidence="5 6">DSM 24875</strain>
    </source>
</reference>
<evidence type="ECO:0000259" key="3">
    <source>
        <dbReference type="Pfam" id="PF07731"/>
    </source>
</evidence>
<dbReference type="OrthoDB" id="9757546at2"/>
<dbReference type="InterPro" id="IPR011707">
    <property type="entry name" value="Cu-oxidase-like_N"/>
</dbReference>
<feature type="signal peptide" evidence="1">
    <location>
        <begin position="1"/>
        <end position="36"/>
    </location>
</feature>
<gene>
    <name evidence="5" type="ORF">DFR50_12347</name>
</gene>
<keyword evidence="1" id="KW-0732">Signal</keyword>
<dbReference type="Proteomes" id="UP000253529">
    <property type="component" value="Unassembled WGS sequence"/>
</dbReference>
<dbReference type="EMBL" id="QNRK01000023">
    <property type="protein sequence ID" value="RBP09078.1"/>
    <property type="molecule type" value="Genomic_DNA"/>
</dbReference>
<dbReference type="InterPro" id="IPR011706">
    <property type="entry name" value="Cu-oxidase_C"/>
</dbReference>
<dbReference type="Pfam" id="PF00394">
    <property type="entry name" value="Cu-oxidase"/>
    <property type="match status" value="1"/>
</dbReference>
<dbReference type="Pfam" id="PF07732">
    <property type="entry name" value="Cu-oxidase_3"/>
    <property type="match status" value="1"/>
</dbReference>
<keyword evidence="6" id="KW-1185">Reference proteome</keyword>
<evidence type="ECO:0000256" key="1">
    <source>
        <dbReference type="SAM" id="SignalP"/>
    </source>
</evidence>
<feature type="chain" id="PRO_5017075757" evidence="1">
    <location>
        <begin position="37"/>
        <end position="469"/>
    </location>
</feature>
<proteinExistence type="predicted"/>
<evidence type="ECO:0000313" key="5">
    <source>
        <dbReference type="EMBL" id="RBP09078.1"/>
    </source>
</evidence>
<accession>A0A366F370</accession>
<sequence>MSFPPDRPRPARRPTRRAVLGAGLAAALWRVPPAGAAAPDAAGAGAISERAYALEAARSTLAFLPPPADPADALAWSGAIPGPLLRVKKGEALALRVSNRLAEPTTLCLPGLRTANAVAGYGGLTGPRLAPGASADLRFTPPDAGFNLYLPHAGATDAGQQGRGLFGPIVVDEAEAPDVDEDVVVVLSDWSLDDKGRIRDDFSDPALARGGGRRGSVVFAGAAAAPLALRARPGARVRLRLGNAATARLTTIGVEGAKTLIVAVDGQPADPFEPLRNQFPMGPGARFELMVDMPREAGAAARFVLRQEDGAADAPFVVITAEGDPVAPRPGPVRLPANPALPAEIALEAARSVEVAVTGGGAAPFAVNGVTFADWGPKPLAVLRRGAPAVFAFANKTASVQAMRLGGHVARLLHSMDDGWEPYWRDTLLIQPGRTLHVAFVADNPGKWPIESAIPEHRAAGVGAWFLVG</sequence>
<evidence type="ECO:0000259" key="4">
    <source>
        <dbReference type="Pfam" id="PF07732"/>
    </source>
</evidence>
<dbReference type="InterPro" id="IPR006311">
    <property type="entry name" value="TAT_signal"/>
</dbReference>
<dbReference type="Pfam" id="PF07731">
    <property type="entry name" value="Cu-oxidase_2"/>
    <property type="match status" value="1"/>
</dbReference>
<feature type="domain" description="Plastocyanin-like" evidence="4">
    <location>
        <begin position="72"/>
        <end position="174"/>
    </location>
</feature>
<evidence type="ECO:0000259" key="2">
    <source>
        <dbReference type="Pfam" id="PF00394"/>
    </source>
</evidence>
<dbReference type="PANTHER" id="PTHR11709">
    <property type="entry name" value="MULTI-COPPER OXIDASE"/>
    <property type="match status" value="1"/>
</dbReference>
<dbReference type="RefSeq" id="WP_147262818.1">
    <property type="nucleotide sequence ID" value="NZ_QNRK01000023.1"/>
</dbReference>
<dbReference type="GO" id="GO:0005507">
    <property type="term" value="F:copper ion binding"/>
    <property type="evidence" value="ECO:0007669"/>
    <property type="project" value="InterPro"/>
</dbReference>
<dbReference type="GO" id="GO:0016491">
    <property type="term" value="F:oxidoreductase activity"/>
    <property type="evidence" value="ECO:0007669"/>
    <property type="project" value="InterPro"/>
</dbReference>